<gene>
    <name evidence="2" type="ORF">Ga0074812_106307</name>
</gene>
<sequence length="611" mass="63053">MPAVPAPLRGAAFAWDRSGRPVPTAVSPAVRVTHGTATRPPVRAAQADESSDPEVDELLDESLVTAAGRFFVSAWTNPGRLPLAPPRFFVVHLGADQTGFQANGRPVTPETLALVIENCHEWGHRPVLVLARSRPPDELVASLAHVLATRLRVSVHTADTGAWQLPGIVFTAGTVRRWDVPGPGVTTGGLLTGPVAESEPAVAPEPAGESEPAVESEPAPVAMAAVPGPIPEIVPVSEAARNVWQPVALPPAIRRESPVVARWSPVQRPPDAPPGAEVAPPADSHPPADLHPSGDPGGSPAQTGRPDSVGGARQKPAGFLPWIAVAPEAEPSDRERLRAFLGWQYEAHARAVLGLLALQPGLRSASGAIDVLSGLVALRAYLRAEDPAGAARIAAEPPAVTAGLVDAVLRGAAEGGDRDGLLLLARCAAAGLGRLPSAAGPVVRPTLADPLLAAGLRPGQVLVEPGFLRVSTTPWAVQGQTVAYAIWSATARRTDRLGSPGQPDGHAAHALFAPGTRFVVLDVSTRAGPPESPAGGIWVLLREFVGGRADPTFDERVRGRLQALVSRVDGDATPTPSGMAEDGGVDGSLIGLGDDGRPYAPEGGDVPPSES</sequence>
<protein>
    <submittedName>
        <fullName evidence="2">Uncharacterized protein</fullName>
    </submittedName>
</protein>
<evidence type="ECO:0000256" key="1">
    <source>
        <dbReference type="SAM" id="MobiDB-lite"/>
    </source>
</evidence>
<evidence type="ECO:0000313" key="3">
    <source>
        <dbReference type="Proteomes" id="UP000198802"/>
    </source>
</evidence>
<feature type="compositionally biased region" description="Low complexity" evidence="1">
    <location>
        <begin position="192"/>
        <end position="218"/>
    </location>
</feature>
<dbReference type="EMBL" id="FAOZ01000006">
    <property type="protein sequence ID" value="CUU56052.1"/>
    <property type="molecule type" value="Genomic_DNA"/>
</dbReference>
<keyword evidence="3" id="KW-1185">Reference proteome</keyword>
<feature type="region of interest" description="Disordered" evidence="1">
    <location>
        <begin position="189"/>
        <end position="218"/>
    </location>
</feature>
<dbReference type="Gene3D" id="3.90.176.10">
    <property type="entry name" value="Toxin ADP-ribosyltransferase, Chain A, domain 1"/>
    <property type="match status" value="1"/>
</dbReference>
<name>A0A0S4QL61_9ACTN</name>
<accession>A0A0S4QL61</accession>
<dbReference type="Proteomes" id="UP000198802">
    <property type="component" value="Unassembled WGS sequence"/>
</dbReference>
<proteinExistence type="predicted"/>
<evidence type="ECO:0000313" key="2">
    <source>
        <dbReference type="EMBL" id="CUU56052.1"/>
    </source>
</evidence>
<organism evidence="2 3">
    <name type="scientific">Parafrankia irregularis</name>
    <dbReference type="NCBI Taxonomy" id="795642"/>
    <lineage>
        <taxon>Bacteria</taxon>
        <taxon>Bacillati</taxon>
        <taxon>Actinomycetota</taxon>
        <taxon>Actinomycetes</taxon>
        <taxon>Frankiales</taxon>
        <taxon>Frankiaceae</taxon>
        <taxon>Parafrankia</taxon>
    </lineage>
</organism>
<feature type="region of interest" description="Disordered" evidence="1">
    <location>
        <begin position="569"/>
        <end position="611"/>
    </location>
</feature>
<feature type="region of interest" description="Disordered" evidence="1">
    <location>
        <begin position="34"/>
        <end position="54"/>
    </location>
</feature>
<feature type="region of interest" description="Disordered" evidence="1">
    <location>
        <begin position="262"/>
        <end position="313"/>
    </location>
</feature>
<dbReference type="AlphaFoldDB" id="A0A0S4QL61"/>
<reference evidence="3" key="1">
    <citation type="submission" date="2015-11" db="EMBL/GenBank/DDBJ databases">
        <authorList>
            <person name="Varghese N."/>
        </authorList>
    </citation>
    <scope>NUCLEOTIDE SEQUENCE [LARGE SCALE GENOMIC DNA]</scope>
    <source>
        <strain evidence="3">DSM 45899</strain>
    </source>
</reference>